<organism evidence="7 8">
    <name type="scientific">Pseudoglutamicibacter albus</name>
    <dbReference type="NCBI Taxonomy" id="98671"/>
    <lineage>
        <taxon>Bacteria</taxon>
        <taxon>Bacillati</taxon>
        <taxon>Actinomycetota</taxon>
        <taxon>Actinomycetes</taxon>
        <taxon>Micrococcales</taxon>
        <taxon>Micrococcaceae</taxon>
        <taxon>Pseudoglutamicibacter</taxon>
    </lineage>
</organism>
<evidence type="ECO:0000313" key="7">
    <source>
        <dbReference type="EMBL" id="MDR7293658.1"/>
    </source>
</evidence>
<feature type="compositionally biased region" description="Basic and acidic residues" evidence="5">
    <location>
        <begin position="1"/>
        <end position="15"/>
    </location>
</feature>
<dbReference type="CDD" id="cd03220">
    <property type="entry name" value="ABC_KpsT_Wzt"/>
    <property type="match status" value="1"/>
</dbReference>
<dbReference type="PROSITE" id="PS50893">
    <property type="entry name" value="ABC_TRANSPORTER_2"/>
    <property type="match status" value="1"/>
</dbReference>
<keyword evidence="2" id="KW-0813">Transport</keyword>
<dbReference type="InterPro" id="IPR027417">
    <property type="entry name" value="P-loop_NTPase"/>
</dbReference>
<evidence type="ECO:0000256" key="5">
    <source>
        <dbReference type="SAM" id="MobiDB-lite"/>
    </source>
</evidence>
<dbReference type="InterPro" id="IPR015860">
    <property type="entry name" value="ABC_transpr_TagH-like"/>
</dbReference>
<evidence type="ECO:0000256" key="3">
    <source>
        <dbReference type="ARBA" id="ARBA00022741"/>
    </source>
</evidence>
<dbReference type="Proteomes" id="UP001180715">
    <property type="component" value="Unassembled WGS sequence"/>
</dbReference>
<gene>
    <name evidence="7" type="ORF">J2S67_000926</name>
</gene>
<feature type="domain" description="ABC transporter" evidence="6">
    <location>
        <begin position="60"/>
        <end position="278"/>
    </location>
</feature>
<keyword evidence="8" id="KW-1185">Reference proteome</keyword>
<dbReference type="PANTHER" id="PTHR46743:SF2">
    <property type="entry name" value="TEICHOIC ACIDS EXPORT ATP-BINDING PROTEIN TAGH"/>
    <property type="match status" value="1"/>
</dbReference>
<dbReference type="InterPro" id="IPR017871">
    <property type="entry name" value="ABC_transporter-like_CS"/>
</dbReference>
<keyword evidence="3" id="KW-0547">Nucleotide-binding</keyword>
<dbReference type="Gene3D" id="3.40.50.300">
    <property type="entry name" value="P-loop containing nucleotide triphosphate hydrolases"/>
    <property type="match status" value="1"/>
</dbReference>
<keyword evidence="4 7" id="KW-0067">ATP-binding</keyword>
<dbReference type="Pfam" id="PF00005">
    <property type="entry name" value="ABC_tran"/>
    <property type="match status" value="1"/>
</dbReference>
<dbReference type="SMART" id="SM00382">
    <property type="entry name" value="AAA"/>
    <property type="match status" value="1"/>
</dbReference>
<reference evidence="7" key="1">
    <citation type="submission" date="2023-07" db="EMBL/GenBank/DDBJ databases">
        <title>Sequencing the genomes of 1000 actinobacteria strains.</title>
        <authorList>
            <person name="Klenk H.-P."/>
        </authorList>
    </citation>
    <scope>NUCLEOTIDE SEQUENCE</scope>
    <source>
        <strain evidence="7">DSM 13068</strain>
    </source>
</reference>
<accession>A0ABU1YZ62</accession>
<evidence type="ECO:0000313" key="8">
    <source>
        <dbReference type="Proteomes" id="UP001180715"/>
    </source>
</evidence>
<dbReference type="SUPFAM" id="SSF52540">
    <property type="entry name" value="P-loop containing nucleoside triphosphate hydrolases"/>
    <property type="match status" value="1"/>
</dbReference>
<evidence type="ECO:0000256" key="4">
    <source>
        <dbReference type="ARBA" id="ARBA00022840"/>
    </source>
</evidence>
<feature type="region of interest" description="Disordered" evidence="5">
    <location>
        <begin position="1"/>
        <end position="31"/>
    </location>
</feature>
<dbReference type="PROSITE" id="PS00211">
    <property type="entry name" value="ABC_TRANSPORTER_1"/>
    <property type="match status" value="1"/>
</dbReference>
<evidence type="ECO:0000259" key="6">
    <source>
        <dbReference type="PROSITE" id="PS50893"/>
    </source>
</evidence>
<dbReference type="PANTHER" id="PTHR46743">
    <property type="entry name" value="TEICHOIC ACIDS EXPORT ATP-BINDING PROTEIN TAGH"/>
    <property type="match status" value="1"/>
</dbReference>
<dbReference type="GO" id="GO:0005524">
    <property type="term" value="F:ATP binding"/>
    <property type="evidence" value="ECO:0007669"/>
    <property type="project" value="UniProtKB-KW"/>
</dbReference>
<dbReference type="InterPro" id="IPR003439">
    <property type="entry name" value="ABC_transporter-like_ATP-bd"/>
</dbReference>
<proteinExistence type="inferred from homology"/>
<evidence type="ECO:0000256" key="2">
    <source>
        <dbReference type="ARBA" id="ARBA00022448"/>
    </source>
</evidence>
<dbReference type="EMBL" id="JAVDXX010000001">
    <property type="protein sequence ID" value="MDR7293658.1"/>
    <property type="molecule type" value="Genomic_DNA"/>
</dbReference>
<dbReference type="InterPro" id="IPR050683">
    <property type="entry name" value="Bact_Polysacc_Export_ATP-bd"/>
</dbReference>
<name>A0ABU1YZ62_9MICC</name>
<dbReference type="RefSeq" id="WP_310246751.1">
    <property type="nucleotide sequence ID" value="NZ_JAVDXX010000001.1"/>
</dbReference>
<evidence type="ECO:0000256" key="1">
    <source>
        <dbReference type="ARBA" id="ARBA00005417"/>
    </source>
</evidence>
<protein>
    <submittedName>
        <fullName evidence="7">Teichoic acid transport system ATP-binding protein</fullName>
    </submittedName>
</protein>
<comment type="similarity">
    <text evidence="1">Belongs to the ABC transporter superfamily.</text>
</comment>
<dbReference type="InterPro" id="IPR003593">
    <property type="entry name" value="AAA+_ATPase"/>
</dbReference>
<sequence length="278" mass="30288">MAESPKKEQPKKEQEGVAEPVPPSRDEQLRIDPERQPVVIVDDLHVKYKAFSSGRSAGANSRGGIFKKRMRGVREVHALKGVSFVAYKNESIGIIGSNGSGKSTLLRAITGLTPPAEGATYASSRPNLLGVGAALIPSVSGDENITLGCLALGFSMHEIEELRPKIVEFAGLEDFIDLPMRTYSSGMQARLKFSIAASKFHDILIVDEALSVGDAAFRKRSEKRIREIRDGAGTVFLVSHSMKSIQDTCSRTIWIEKGVLMMDGDTPEVVKAYQRSRG</sequence>
<comment type="caution">
    <text evidence="7">The sequence shown here is derived from an EMBL/GenBank/DDBJ whole genome shotgun (WGS) entry which is preliminary data.</text>
</comment>